<dbReference type="Gene3D" id="3.20.20.80">
    <property type="entry name" value="Glycosidases"/>
    <property type="match status" value="1"/>
</dbReference>
<reference evidence="2 3" key="1">
    <citation type="submission" date="2019-08" db="EMBL/GenBank/DDBJ databases">
        <title>Lewinella sp. strain SSH13 Genome sequencing and assembly.</title>
        <authorList>
            <person name="Kim I."/>
        </authorList>
    </citation>
    <scope>NUCLEOTIDE SEQUENCE [LARGE SCALE GENOMIC DNA]</scope>
    <source>
        <strain evidence="2 3">SSH13</strain>
    </source>
</reference>
<evidence type="ECO:0000313" key="2">
    <source>
        <dbReference type="EMBL" id="TXF88597.1"/>
    </source>
</evidence>
<feature type="chain" id="PRO_5022986637" evidence="1">
    <location>
        <begin position="21"/>
        <end position="390"/>
    </location>
</feature>
<dbReference type="EMBL" id="VOXD01000021">
    <property type="protein sequence ID" value="TXF88597.1"/>
    <property type="molecule type" value="Genomic_DNA"/>
</dbReference>
<gene>
    <name evidence="2" type="ORF">FUA23_14105</name>
</gene>
<evidence type="ECO:0000256" key="1">
    <source>
        <dbReference type="SAM" id="SignalP"/>
    </source>
</evidence>
<keyword evidence="1" id="KW-0732">Signal</keyword>
<dbReference type="RefSeq" id="WP_147931397.1">
    <property type="nucleotide sequence ID" value="NZ_VOXD01000021.1"/>
</dbReference>
<protein>
    <submittedName>
        <fullName evidence="2">Uncharacterized protein</fullName>
    </submittedName>
</protein>
<comment type="caution">
    <text evidence="2">The sequence shown here is derived from an EMBL/GenBank/DDBJ whole genome shotgun (WGS) entry which is preliminary data.</text>
</comment>
<feature type="signal peptide" evidence="1">
    <location>
        <begin position="1"/>
        <end position="20"/>
    </location>
</feature>
<organism evidence="2 3">
    <name type="scientific">Neolewinella aurantiaca</name>
    <dbReference type="NCBI Taxonomy" id="2602767"/>
    <lineage>
        <taxon>Bacteria</taxon>
        <taxon>Pseudomonadati</taxon>
        <taxon>Bacteroidota</taxon>
        <taxon>Saprospiria</taxon>
        <taxon>Saprospirales</taxon>
        <taxon>Lewinellaceae</taxon>
        <taxon>Neolewinella</taxon>
    </lineage>
</organism>
<dbReference type="InterPro" id="IPR017853">
    <property type="entry name" value="GH"/>
</dbReference>
<keyword evidence="3" id="KW-1185">Reference proteome</keyword>
<accession>A0A5C7FG07</accession>
<dbReference type="OrthoDB" id="5488826at2"/>
<dbReference type="SUPFAM" id="SSF51445">
    <property type="entry name" value="(Trans)glycosidases"/>
    <property type="match status" value="1"/>
</dbReference>
<evidence type="ECO:0000313" key="3">
    <source>
        <dbReference type="Proteomes" id="UP000321907"/>
    </source>
</evidence>
<dbReference type="PROSITE" id="PS51257">
    <property type="entry name" value="PROKAR_LIPOPROTEIN"/>
    <property type="match status" value="1"/>
</dbReference>
<dbReference type="AlphaFoldDB" id="A0A5C7FG07"/>
<name>A0A5C7FG07_9BACT</name>
<proteinExistence type="predicted"/>
<sequence>MIRNFFLFLLSLFLFTACSATEIPDEPSASTSERMLQPWQGDVNWWSWDGENPELLLGGSSFEAPFLEDNWKEDLNYLHKAGGNYIRISLPAFSGPQAPPVFAADSSSAGAKDYWSKLEEFVRYAEAKGVVVEITVWDLDNISTMWDSTIWAGALDYLGKDYLEGEHPFFRTVPGSMGYKDIYVETIATQTLFVDQLLSATLFAHNVIYNVQVPENTLIPWMVYWAKYIEADAREQGRVANVNAGIVPQRRISVAAFNQSILQGASVAFHRPKPNGNGLNGLAQASIRGIRVVERHLKFHELRPAPGLLQEDNTAAMAATDGEGSYLIYLPSAGQVNLSPDWEDQVPVKVTVVGYLGTQRSEILQPPYGDSFRLYTEEEKGGWMILKPEQ</sequence>
<dbReference type="Proteomes" id="UP000321907">
    <property type="component" value="Unassembled WGS sequence"/>
</dbReference>